<evidence type="ECO:0000313" key="3">
    <source>
        <dbReference type="Proteomes" id="UP001385499"/>
    </source>
</evidence>
<evidence type="ECO:0000313" key="2">
    <source>
        <dbReference type="EMBL" id="MEJ8474507.1"/>
    </source>
</evidence>
<protein>
    <submittedName>
        <fullName evidence="2">AAA family ATPase</fullName>
    </submittedName>
</protein>
<evidence type="ECO:0000259" key="1">
    <source>
        <dbReference type="Pfam" id="PF13521"/>
    </source>
</evidence>
<name>A0ABU8TKR0_9HYPH</name>
<accession>A0ABU8TKR0</accession>
<dbReference type="InterPro" id="IPR038727">
    <property type="entry name" value="NadR/Ttd14_AAA_dom"/>
</dbReference>
<sequence>MPNFIILSGCSGGGKSTLLKELEIRGYPVVQEAGRQVVVTAMTEGSDALPWVSPEAFVRASVKLHLEDLKQCLRPISQCFLTAL</sequence>
<keyword evidence="3" id="KW-1185">Reference proteome</keyword>
<dbReference type="EMBL" id="JBAKIA010000005">
    <property type="protein sequence ID" value="MEJ8474507.1"/>
    <property type="molecule type" value="Genomic_DNA"/>
</dbReference>
<dbReference type="Proteomes" id="UP001385499">
    <property type="component" value="Unassembled WGS sequence"/>
</dbReference>
<dbReference type="InterPro" id="IPR027417">
    <property type="entry name" value="P-loop_NTPase"/>
</dbReference>
<feature type="domain" description="NadR/Ttd14 AAA" evidence="1">
    <location>
        <begin position="5"/>
        <end position="72"/>
    </location>
</feature>
<reference evidence="2 3" key="1">
    <citation type="submission" date="2024-02" db="EMBL/GenBank/DDBJ databases">
        <title>Roseibium algae sp. nov., isolated from marine alga (Grateloupia sp.), showing potential in myo-inositol conversion.</title>
        <authorList>
            <person name="Wang Y."/>
        </authorList>
    </citation>
    <scope>NUCLEOTIDE SEQUENCE [LARGE SCALE GENOMIC DNA]</scope>
    <source>
        <strain evidence="2 3">H3510</strain>
    </source>
</reference>
<gene>
    <name evidence="2" type="ORF">V6575_10450</name>
</gene>
<dbReference type="Pfam" id="PF13521">
    <property type="entry name" value="AAA_28"/>
    <property type="match status" value="1"/>
</dbReference>
<proteinExistence type="predicted"/>
<dbReference type="Gene3D" id="3.40.50.300">
    <property type="entry name" value="P-loop containing nucleotide triphosphate hydrolases"/>
    <property type="match status" value="1"/>
</dbReference>
<dbReference type="SUPFAM" id="SSF52540">
    <property type="entry name" value="P-loop containing nucleoside triphosphate hydrolases"/>
    <property type="match status" value="1"/>
</dbReference>
<comment type="caution">
    <text evidence="2">The sequence shown here is derived from an EMBL/GenBank/DDBJ whole genome shotgun (WGS) entry which is preliminary data.</text>
</comment>
<organism evidence="2 3">
    <name type="scientific">Roseibium algae</name>
    <dbReference type="NCBI Taxonomy" id="3123038"/>
    <lineage>
        <taxon>Bacteria</taxon>
        <taxon>Pseudomonadati</taxon>
        <taxon>Pseudomonadota</taxon>
        <taxon>Alphaproteobacteria</taxon>
        <taxon>Hyphomicrobiales</taxon>
        <taxon>Stappiaceae</taxon>
        <taxon>Roseibium</taxon>
    </lineage>
</organism>
<dbReference type="RefSeq" id="WP_422785555.1">
    <property type="nucleotide sequence ID" value="NZ_JBAKIA010000005.1"/>
</dbReference>